<dbReference type="InterPro" id="IPR050539">
    <property type="entry name" value="ThrE_Dicarb/AminoAcid_Exp"/>
</dbReference>
<feature type="domain" description="Threonine/Serine exporter ThrE" evidence="11">
    <location>
        <begin position="380"/>
        <end position="503"/>
    </location>
</feature>
<keyword evidence="6 9" id="KW-0472">Membrane</keyword>
<dbReference type="InterPro" id="IPR010619">
    <property type="entry name" value="ThrE-like_N"/>
</dbReference>
<evidence type="ECO:0008006" key="14">
    <source>
        <dbReference type="Google" id="ProtNLM"/>
    </source>
</evidence>
<dbReference type="AlphaFoldDB" id="A0A1E7N6M3"/>
<dbReference type="EMBL" id="JPRF03000028">
    <property type="protein sequence ID" value="OEV36294.1"/>
    <property type="molecule type" value="Genomic_DNA"/>
</dbReference>
<dbReference type="PANTHER" id="PTHR34390">
    <property type="entry name" value="UPF0442 PROTEIN YJJB-RELATED"/>
    <property type="match status" value="1"/>
</dbReference>
<comment type="caution">
    <text evidence="12">The sequence shown here is derived from an EMBL/GenBank/DDBJ whole genome shotgun (WGS) entry which is preliminary data.</text>
</comment>
<feature type="transmembrane region" description="Helical" evidence="9">
    <location>
        <begin position="245"/>
        <end position="267"/>
    </location>
</feature>
<evidence type="ECO:0000256" key="9">
    <source>
        <dbReference type="SAM" id="Phobius"/>
    </source>
</evidence>
<gene>
    <name evidence="12" type="ORF">HS99_0030265</name>
</gene>
<evidence type="ECO:0000256" key="2">
    <source>
        <dbReference type="ARBA" id="ARBA00022475"/>
    </source>
</evidence>
<feature type="compositionally biased region" description="Basic and acidic residues" evidence="8">
    <location>
        <begin position="16"/>
        <end position="31"/>
    </location>
</feature>
<evidence type="ECO:0000256" key="8">
    <source>
        <dbReference type="SAM" id="MobiDB-lite"/>
    </source>
</evidence>
<dbReference type="Pfam" id="PF06738">
    <property type="entry name" value="ThrE"/>
    <property type="match status" value="1"/>
</dbReference>
<dbReference type="PANTHER" id="PTHR34390:SF1">
    <property type="entry name" value="SUCCINATE TRANSPORTER SUBUNIT YJJB-RELATED"/>
    <property type="match status" value="1"/>
</dbReference>
<evidence type="ECO:0000313" key="13">
    <source>
        <dbReference type="Proteomes" id="UP000037395"/>
    </source>
</evidence>
<keyword evidence="5 9" id="KW-1133">Transmembrane helix</keyword>
<feature type="transmembrane region" description="Helical" evidence="9">
    <location>
        <begin position="217"/>
        <end position="239"/>
    </location>
</feature>
<feature type="transmembrane region" description="Helical" evidence="9">
    <location>
        <begin position="274"/>
        <end position="293"/>
    </location>
</feature>
<evidence type="ECO:0000256" key="5">
    <source>
        <dbReference type="ARBA" id="ARBA00022989"/>
    </source>
</evidence>
<protein>
    <recommendedName>
        <fullName evidence="14">Threonine/serine exporter-like N-terminal domain-containing protein</fullName>
    </recommendedName>
</protein>
<feature type="domain" description="Threonine/serine exporter-like N-terminal" evidence="10">
    <location>
        <begin position="110"/>
        <end position="355"/>
    </location>
</feature>
<accession>A0A1E7N6M3</accession>
<feature type="region of interest" description="Disordered" evidence="8">
    <location>
        <begin position="1"/>
        <end position="69"/>
    </location>
</feature>
<evidence type="ECO:0000256" key="4">
    <source>
        <dbReference type="ARBA" id="ARBA00022692"/>
    </source>
</evidence>
<comment type="subcellular location">
    <subcellularLocation>
        <location evidence="1">Cell membrane</location>
        <topology evidence="1">Multi-pass membrane protein</topology>
    </subcellularLocation>
</comment>
<dbReference type="Pfam" id="PF12821">
    <property type="entry name" value="ThrE_2"/>
    <property type="match status" value="1"/>
</dbReference>
<proteinExistence type="inferred from homology"/>
<evidence type="ECO:0000256" key="6">
    <source>
        <dbReference type="ARBA" id="ARBA00023136"/>
    </source>
</evidence>
<feature type="transmembrane region" description="Helical" evidence="9">
    <location>
        <begin position="426"/>
        <end position="444"/>
    </location>
</feature>
<evidence type="ECO:0000259" key="11">
    <source>
        <dbReference type="Pfam" id="PF12821"/>
    </source>
</evidence>
<feature type="transmembrane region" description="Helical" evidence="9">
    <location>
        <begin position="378"/>
        <end position="394"/>
    </location>
</feature>
<evidence type="ECO:0000256" key="1">
    <source>
        <dbReference type="ARBA" id="ARBA00004651"/>
    </source>
</evidence>
<keyword evidence="2" id="KW-1003">Cell membrane</keyword>
<evidence type="ECO:0000256" key="7">
    <source>
        <dbReference type="ARBA" id="ARBA00034125"/>
    </source>
</evidence>
<dbReference type="InterPro" id="IPR024528">
    <property type="entry name" value="ThrE_2"/>
</dbReference>
<dbReference type="Proteomes" id="UP000037395">
    <property type="component" value="Unassembled WGS sequence"/>
</dbReference>
<organism evidence="12 13">
    <name type="scientific">Kitasatospora aureofaciens</name>
    <name type="common">Streptomyces aureofaciens</name>
    <dbReference type="NCBI Taxonomy" id="1894"/>
    <lineage>
        <taxon>Bacteria</taxon>
        <taxon>Bacillati</taxon>
        <taxon>Actinomycetota</taxon>
        <taxon>Actinomycetes</taxon>
        <taxon>Kitasatosporales</taxon>
        <taxon>Streptomycetaceae</taxon>
        <taxon>Kitasatospora</taxon>
    </lineage>
</organism>
<reference evidence="12" key="1">
    <citation type="submission" date="2016-08" db="EMBL/GenBank/DDBJ databases">
        <title>Sequencing, Assembly and Comparative Genomics of S. aureofaciens ATCC 10762.</title>
        <authorList>
            <person name="Gradnigo J.S."/>
            <person name="Johnson N."/>
            <person name="Somerville G.A."/>
        </authorList>
    </citation>
    <scope>NUCLEOTIDE SEQUENCE [LARGE SCALE GENOMIC DNA]</scope>
    <source>
        <strain evidence="12">ATCC 10762</strain>
    </source>
</reference>
<evidence type="ECO:0000256" key="3">
    <source>
        <dbReference type="ARBA" id="ARBA00022519"/>
    </source>
</evidence>
<feature type="transmembrane region" description="Helical" evidence="9">
    <location>
        <begin position="451"/>
        <end position="475"/>
    </location>
</feature>
<evidence type="ECO:0000259" key="10">
    <source>
        <dbReference type="Pfam" id="PF06738"/>
    </source>
</evidence>
<keyword evidence="13" id="KW-1185">Reference proteome</keyword>
<keyword evidence="3" id="KW-0997">Cell inner membrane</keyword>
<feature type="transmembrane region" description="Helical" evidence="9">
    <location>
        <begin position="339"/>
        <end position="358"/>
    </location>
</feature>
<comment type="similarity">
    <text evidence="7">Belongs to the ThrE exporter (TC 2.A.79) family.</text>
</comment>
<keyword evidence="4 9" id="KW-0812">Transmembrane</keyword>
<feature type="transmembrane region" description="Helical" evidence="9">
    <location>
        <begin position="487"/>
        <end position="504"/>
    </location>
</feature>
<sequence length="530" mass="54860">MRKVAKWGVMQGATMPEHEERGARAESEGRAGRRVPPQGRHGEAADAEEADPGRPLGPPGPGRDVDPAARWPDLMLPLLRTPTSARPLVGVGKRDRDGAPAPAEVAAVVDLALLVGELMLAYGEAAEGVEAAMLAVARTYRAGPCDPQVTFTRVAISYQQGPGEPPVTAERTVHHPAGDYAGLAALFRLVTQITAGGLAVEAAHRRLRAVRRHCRHYPAWALVVSSGLLAGAATLLIGGRSDARAWLVFVSAVVAAMAGHWLAALVGRHDLPEFYRIAAAATPAAVVGILLSFNQLHLRGSVVITGGLYALLPGWPMVAAVQDGLAGFYLTAAARLLEVVYLLAGVIVGVMTVLYVGVNNGADLATQSVPTSLADPPLQLAAAILLALAFAVLLNTEAATLPAVLVNSTAGWTTYAVLVGAGGEPIMATGLAAVLVGLSGQLMARYRGSSALPFVTAALGPLLPGSLLYFGMLAFVRGEPETGLSGMGRATATAMALAIGVNLGREAARLFLPATGAPPPARRRGGRHRR</sequence>
<evidence type="ECO:0000313" key="12">
    <source>
        <dbReference type="EMBL" id="OEV36294.1"/>
    </source>
</evidence>
<dbReference type="GO" id="GO:0005886">
    <property type="term" value="C:plasma membrane"/>
    <property type="evidence" value="ECO:0007669"/>
    <property type="project" value="UniProtKB-SubCell"/>
</dbReference>
<name>A0A1E7N6M3_KITAU</name>
<dbReference type="GO" id="GO:0015744">
    <property type="term" value="P:succinate transport"/>
    <property type="evidence" value="ECO:0007669"/>
    <property type="project" value="TreeGrafter"/>
</dbReference>
<dbReference type="GO" id="GO:0022857">
    <property type="term" value="F:transmembrane transporter activity"/>
    <property type="evidence" value="ECO:0007669"/>
    <property type="project" value="InterPro"/>
</dbReference>